<accession>A0A1B7JXX1</accession>
<evidence type="ECO:0000256" key="1">
    <source>
        <dbReference type="ARBA" id="ARBA00061159"/>
    </source>
</evidence>
<organism evidence="4 5">
    <name type="scientific">Providencia heimbachae ATCC 35613</name>
    <dbReference type="NCBI Taxonomy" id="1354272"/>
    <lineage>
        <taxon>Bacteria</taxon>
        <taxon>Pseudomonadati</taxon>
        <taxon>Pseudomonadota</taxon>
        <taxon>Gammaproteobacteria</taxon>
        <taxon>Enterobacterales</taxon>
        <taxon>Morganellaceae</taxon>
        <taxon>Providencia</taxon>
    </lineage>
</organism>
<dbReference type="PIRSF" id="PIRSF005276">
    <property type="entry name" value="SspB"/>
    <property type="match status" value="1"/>
</dbReference>
<dbReference type="Pfam" id="PF04386">
    <property type="entry name" value="SspB"/>
    <property type="match status" value="1"/>
</dbReference>
<evidence type="ECO:0000313" key="5">
    <source>
        <dbReference type="Proteomes" id="UP000078224"/>
    </source>
</evidence>
<comment type="similarity">
    <text evidence="1">Belongs to the SspB family.</text>
</comment>
<sequence length="168" mass="18720">MIEMAPMTPRRPYLLRAHYEWLLDNDMTPHLVVDVTVPDINVPMEFARDGQIVLNVAPRAVGNLEITNEDVRFNARFGGVPRQVYVPMAAIMAVYARENGAGMMFEPEAAYDAALSAEFETSEEDLADKITLVHEAEIQSEAQDDESASPDDEPPRPPKGRPALRVVK</sequence>
<keyword evidence="5" id="KW-1185">Reference proteome</keyword>
<dbReference type="SUPFAM" id="SSF101738">
    <property type="entry name" value="SspB-like"/>
    <property type="match status" value="1"/>
</dbReference>
<protein>
    <recommendedName>
        <fullName evidence="2">Stringent starvation protein B</fullName>
    </recommendedName>
</protein>
<dbReference type="EMBL" id="LXEW01000021">
    <property type="protein sequence ID" value="OAT52725.1"/>
    <property type="molecule type" value="Genomic_DNA"/>
</dbReference>
<dbReference type="PANTHER" id="PTHR37486:SF1">
    <property type="entry name" value="STRINGENT STARVATION PROTEIN B"/>
    <property type="match status" value="1"/>
</dbReference>
<dbReference type="Gene3D" id="2.30.30.220">
    <property type="entry name" value="SspB-like"/>
    <property type="match status" value="1"/>
</dbReference>
<dbReference type="AlphaFoldDB" id="A0A1B7JXX1"/>
<gene>
    <name evidence="4" type="ORF">M998_1404</name>
</gene>
<dbReference type="Proteomes" id="UP000078224">
    <property type="component" value="Unassembled WGS sequence"/>
</dbReference>
<dbReference type="GO" id="GO:0005840">
    <property type="term" value="C:ribosome"/>
    <property type="evidence" value="ECO:0007669"/>
    <property type="project" value="TreeGrafter"/>
</dbReference>
<dbReference type="InterPro" id="IPR036760">
    <property type="entry name" value="SspB-like_sf"/>
</dbReference>
<evidence type="ECO:0000313" key="4">
    <source>
        <dbReference type="EMBL" id="OAT52725.1"/>
    </source>
</evidence>
<dbReference type="PANTHER" id="PTHR37486">
    <property type="entry name" value="STRINGENT STARVATION PROTEIN B"/>
    <property type="match status" value="1"/>
</dbReference>
<name>A0A1B7JXX1_9GAMM</name>
<dbReference type="NCBIfam" id="NF008769">
    <property type="entry name" value="PRK11798.2-5"/>
    <property type="match status" value="1"/>
</dbReference>
<proteinExistence type="inferred from homology"/>
<dbReference type="FunFam" id="2.30.30.220:FF:000001">
    <property type="entry name" value="ClpXP protease specificity-enhancing factor"/>
    <property type="match status" value="1"/>
</dbReference>
<evidence type="ECO:0000256" key="2">
    <source>
        <dbReference type="ARBA" id="ARBA00069299"/>
    </source>
</evidence>
<comment type="caution">
    <text evidence="4">The sequence shown here is derived from an EMBL/GenBank/DDBJ whole genome shotgun (WGS) entry which is preliminary data.</text>
</comment>
<dbReference type="InterPro" id="IPR007481">
    <property type="entry name" value="SspB"/>
</dbReference>
<dbReference type="PATRIC" id="fig|1354272.4.peg.1424"/>
<reference evidence="4 5" key="1">
    <citation type="submission" date="2016-04" db="EMBL/GenBank/DDBJ databases">
        <title>ATOL: Assembling a taxonomically balanced genome-scale reconstruction of the evolutionary history of the Enterobacteriaceae.</title>
        <authorList>
            <person name="Plunkett G.III."/>
            <person name="Neeno-Eckwall E.C."/>
            <person name="Glasner J.D."/>
            <person name="Perna N.T."/>
        </authorList>
    </citation>
    <scope>NUCLEOTIDE SEQUENCE [LARGE SCALE GENOMIC DNA]</scope>
    <source>
        <strain evidence="4 5">ATCC 35613</strain>
    </source>
</reference>
<dbReference type="NCBIfam" id="NF008763">
    <property type="entry name" value="PRK11798.1-2"/>
    <property type="match status" value="1"/>
</dbReference>
<feature type="region of interest" description="Disordered" evidence="3">
    <location>
        <begin position="137"/>
        <end position="168"/>
    </location>
</feature>
<dbReference type="NCBIfam" id="NF008762">
    <property type="entry name" value="PRK11798.1-1"/>
    <property type="match status" value="1"/>
</dbReference>
<dbReference type="GO" id="GO:0045732">
    <property type="term" value="P:positive regulation of protein catabolic process"/>
    <property type="evidence" value="ECO:0007669"/>
    <property type="project" value="TreeGrafter"/>
</dbReference>
<dbReference type="OrthoDB" id="9797358at2"/>
<dbReference type="GO" id="GO:0005829">
    <property type="term" value="C:cytosol"/>
    <property type="evidence" value="ECO:0007669"/>
    <property type="project" value="TreeGrafter"/>
</dbReference>
<evidence type="ECO:0000256" key="3">
    <source>
        <dbReference type="SAM" id="MobiDB-lite"/>
    </source>
</evidence>
<feature type="compositionally biased region" description="Acidic residues" evidence="3">
    <location>
        <begin position="142"/>
        <end position="152"/>
    </location>
</feature>